<sequence length="747" mass="84666">MDKIMIRGSLWIHILVFAISFSFASDLSSWHRFWWWTPGQSWPSKATDVLGYTFGTCREDALYCFQRLPNWTKEDSTDLLSIDSEGTVHLWKFDSKNPTAHAVWLALHDHKETGSGTIVNNQVWNPRTLEGKKPKASQDSFMYRDQNGVKSFLLDDDNCDCLSTLSMGHGMCVAGHDSKYSKANMFGVDKLFDPGCRGPSPDYGLSLYFRTSKELTLDKFGGSWRAFWWYEAGISWPKKETDVLASQYGSCKEFDVYCFQRLPSWLKENETELLAIDSVGTAYKWDFNPMNTVSHAVWLAIHDHKETTYKEVLNSSPWNPLTLNGNAPSRPQDSFMYREQNGVKSLLLDDDNCDCISSLSLGHGMCLAGHSTAHSKANEFGVDALYDSGCHGPVPTFGLTLYYRSRLADLHSFGGKWRGFWWWNSGVQWSECESVNVSDVLEKPYGECSENEPFCFQRLPTWLEEDSTIVLAVDSSMNVYRWRFNSSNSISKAAWNAFHSHKETAVGSLVDQQPWNPSVLNGKSPIADQDSFSYIDRNGVKSVLLDDDNCDCLSTIQLEATFCSNSFDLHARGVDLLFDPVCNLPSPDNGLALYFQVPEESLTFEGYGFRWTAFWWWPKDGQWPNKVTDVLEKAHEQCQETDVYCFGRLPKKANEDRTSLLAIDTEGNVYHWKFSSANPTAHAAWKAFHDHTETPSGKIKNNQAWNPKVLKGTAPKVDQDSFMYRSEAGVKSLLLDDDNCDCLSSLS</sequence>
<comment type="caution">
    <text evidence="1">The sequence shown here is derived from an EMBL/GenBank/DDBJ whole genome shotgun (WGS) entry which is preliminary data.</text>
</comment>
<organism evidence="1 2">
    <name type="scientific">Acropora cervicornis</name>
    <name type="common">Staghorn coral</name>
    <dbReference type="NCBI Taxonomy" id="6130"/>
    <lineage>
        <taxon>Eukaryota</taxon>
        <taxon>Metazoa</taxon>
        <taxon>Cnidaria</taxon>
        <taxon>Anthozoa</taxon>
        <taxon>Hexacorallia</taxon>
        <taxon>Scleractinia</taxon>
        <taxon>Astrocoeniina</taxon>
        <taxon>Acroporidae</taxon>
        <taxon>Acropora</taxon>
    </lineage>
</organism>
<protein>
    <submittedName>
        <fullName evidence="1">Uncharacterized protein</fullName>
    </submittedName>
</protein>
<keyword evidence="2" id="KW-1185">Reference proteome</keyword>
<evidence type="ECO:0000313" key="1">
    <source>
        <dbReference type="EMBL" id="KAK2573425.1"/>
    </source>
</evidence>
<dbReference type="AlphaFoldDB" id="A0AAD9VGU7"/>
<reference evidence="1" key="2">
    <citation type="journal article" date="2023" name="Science">
        <title>Genomic signatures of disease resistance in endangered staghorn corals.</title>
        <authorList>
            <person name="Vollmer S.V."/>
            <person name="Selwyn J.D."/>
            <person name="Despard B.A."/>
            <person name="Roesel C.L."/>
        </authorList>
    </citation>
    <scope>NUCLEOTIDE SEQUENCE</scope>
    <source>
        <strain evidence="1">K2</strain>
    </source>
</reference>
<reference evidence="1" key="1">
    <citation type="journal article" date="2023" name="G3 (Bethesda)">
        <title>Whole genome assembly and annotation of the endangered Caribbean coral Acropora cervicornis.</title>
        <authorList>
            <person name="Selwyn J.D."/>
            <person name="Vollmer S.V."/>
        </authorList>
    </citation>
    <scope>NUCLEOTIDE SEQUENCE</scope>
    <source>
        <strain evidence="1">K2</strain>
    </source>
</reference>
<evidence type="ECO:0000313" key="2">
    <source>
        <dbReference type="Proteomes" id="UP001249851"/>
    </source>
</evidence>
<name>A0AAD9VGU7_ACRCE</name>
<gene>
    <name evidence="1" type="ORF">P5673_001077</name>
</gene>
<dbReference type="Proteomes" id="UP001249851">
    <property type="component" value="Unassembled WGS sequence"/>
</dbReference>
<proteinExistence type="predicted"/>
<dbReference type="EMBL" id="JARQWQ010000002">
    <property type="protein sequence ID" value="KAK2573425.1"/>
    <property type="molecule type" value="Genomic_DNA"/>
</dbReference>
<accession>A0AAD9VGU7</accession>